<evidence type="ECO:0000259" key="2">
    <source>
        <dbReference type="PROSITE" id="PS50894"/>
    </source>
</evidence>
<organism evidence="3 4">
    <name type="scientific">Nocardioides aquaticus</name>
    <dbReference type="NCBI Taxonomy" id="160826"/>
    <lineage>
        <taxon>Bacteria</taxon>
        <taxon>Bacillati</taxon>
        <taxon>Actinomycetota</taxon>
        <taxon>Actinomycetes</taxon>
        <taxon>Propionibacteriales</taxon>
        <taxon>Nocardioidaceae</taxon>
        <taxon>Nocardioides</taxon>
    </lineage>
</organism>
<dbReference type="SUPFAM" id="SSF47226">
    <property type="entry name" value="Histidine-containing phosphotransfer domain, HPT domain"/>
    <property type="match status" value="1"/>
</dbReference>
<feature type="domain" description="HPt" evidence="2">
    <location>
        <begin position="27"/>
        <end position="127"/>
    </location>
</feature>
<keyword evidence="1" id="KW-0597">Phosphoprotein</keyword>
<dbReference type="InterPro" id="IPR008207">
    <property type="entry name" value="Sig_transdc_His_kin_Hpt_dom"/>
</dbReference>
<reference evidence="3 4" key="1">
    <citation type="submission" date="2021-05" db="EMBL/GenBank/DDBJ databases">
        <title>Complete genome of Nocardioides aquaticus KCTC 9944T isolated from meromictic and hypersaline Ekho Lake, Antarctica.</title>
        <authorList>
            <person name="Hwang K."/>
            <person name="Kim K.M."/>
            <person name="Choe H."/>
        </authorList>
    </citation>
    <scope>NUCLEOTIDE SEQUENCE [LARGE SCALE GENOMIC DNA]</scope>
    <source>
        <strain evidence="3 4">KCTC 9944</strain>
    </source>
</reference>
<dbReference type="InterPro" id="IPR036641">
    <property type="entry name" value="HPT_dom_sf"/>
</dbReference>
<accession>A0ABX8EHB0</accession>
<evidence type="ECO:0000313" key="4">
    <source>
        <dbReference type="Proteomes" id="UP000679307"/>
    </source>
</evidence>
<proteinExistence type="predicted"/>
<dbReference type="Proteomes" id="UP000679307">
    <property type="component" value="Chromosome"/>
</dbReference>
<protein>
    <recommendedName>
        <fullName evidence="2">HPt domain-containing protein</fullName>
    </recommendedName>
</protein>
<dbReference type="Gene3D" id="1.20.120.160">
    <property type="entry name" value="HPT domain"/>
    <property type="match status" value="1"/>
</dbReference>
<keyword evidence="4" id="KW-1185">Reference proteome</keyword>
<dbReference type="PROSITE" id="PS50894">
    <property type="entry name" value="HPT"/>
    <property type="match status" value="1"/>
</dbReference>
<feature type="modified residue" description="Phosphohistidine" evidence="1">
    <location>
        <position position="66"/>
    </location>
</feature>
<evidence type="ECO:0000313" key="3">
    <source>
        <dbReference type="EMBL" id="QVT79654.1"/>
    </source>
</evidence>
<dbReference type="EMBL" id="CP075371">
    <property type="protein sequence ID" value="QVT79654.1"/>
    <property type="molecule type" value="Genomic_DNA"/>
</dbReference>
<sequence length="135" mass="14324">MHLPPTPSIAGLDVERLDELRDLDPGDTSYLDRAVANFVRNSLEAPAVFREIIAAGDANRLRASAHRLLGSALNLGTVVAVEPLRALESHGDSGTTDGAELLVPAADGALRRGRAQLALYQETYRAMTADPAHSA</sequence>
<name>A0ABX8EHB0_9ACTN</name>
<gene>
    <name evidence="3" type="ORF">ENKNEFLB_02040</name>
</gene>
<dbReference type="RefSeq" id="WP_214059074.1">
    <property type="nucleotide sequence ID" value="NZ_BAAAHS010000102.1"/>
</dbReference>
<evidence type="ECO:0000256" key="1">
    <source>
        <dbReference type="PROSITE-ProRule" id="PRU00110"/>
    </source>
</evidence>